<feature type="region of interest" description="Disordered" evidence="5">
    <location>
        <begin position="903"/>
        <end position="972"/>
    </location>
</feature>
<evidence type="ECO:0000256" key="5">
    <source>
        <dbReference type="SAM" id="MobiDB-lite"/>
    </source>
</evidence>
<dbReference type="SUPFAM" id="SSF57850">
    <property type="entry name" value="RING/U-box"/>
    <property type="match status" value="1"/>
</dbReference>
<dbReference type="InterPro" id="IPR011992">
    <property type="entry name" value="EF-hand-dom_pair"/>
</dbReference>
<evidence type="ECO:0000256" key="1">
    <source>
        <dbReference type="ARBA" id="ARBA00022723"/>
    </source>
</evidence>
<dbReference type="GO" id="GO:0099536">
    <property type="term" value="P:synaptic signaling"/>
    <property type="evidence" value="ECO:0007669"/>
    <property type="project" value="TreeGrafter"/>
</dbReference>
<evidence type="ECO:0000313" key="8">
    <source>
        <dbReference type="Proteomes" id="UP000230066"/>
    </source>
</evidence>
<keyword evidence="3" id="KW-0862">Zinc</keyword>
<comment type="caution">
    <text evidence="7">The sequence shown here is derived from an EMBL/GenBank/DDBJ whole genome shotgun (WGS) entry which is preliminary data.</text>
</comment>
<feature type="compositionally biased region" description="Low complexity" evidence="5">
    <location>
        <begin position="919"/>
        <end position="937"/>
    </location>
</feature>
<dbReference type="SMART" id="SM00291">
    <property type="entry name" value="ZnF_ZZ"/>
    <property type="match status" value="1"/>
</dbReference>
<dbReference type="InterPro" id="IPR050774">
    <property type="entry name" value="KCMF1/Dystrophin"/>
</dbReference>
<feature type="compositionally biased region" description="Low complexity" evidence="5">
    <location>
        <begin position="834"/>
        <end position="843"/>
    </location>
</feature>
<name>A0A4E0RH39_FASHE</name>
<feature type="compositionally biased region" description="Polar residues" evidence="5">
    <location>
        <begin position="487"/>
        <end position="497"/>
    </location>
</feature>
<dbReference type="GO" id="GO:0005886">
    <property type="term" value="C:plasma membrane"/>
    <property type="evidence" value="ECO:0007669"/>
    <property type="project" value="TreeGrafter"/>
</dbReference>
<reference evidence="7" key="1">
    <citation type="submission" date="2019-03" db="EMBL/GenBank/DDBJ databases">
        <title>Improved annotation for the trematode Fasciola hepatica.</title>
        <authorList>
            <person name="Choi Y.-J."/>
            <person name="Martin J."/>
            <person name="Mitreva M."/>
        </authorList>
    </citation>
    <scope>NUCLEOTIDE SEQUENCE [LARGE SCALE GENOMIC DNA]</scope>
</reference>
<feature type="domain" description="ZZ-type" evidence="6">
    <location>
        <begin position="348"/>
        <end position="404"/>
    </location>
</feature>
<sequence>MTEFPNPGQIYAASYSNTVPGNVPSVGTGGDLSQRAAHPMQIGPVPLYRVALPQPNLGPGLNPISQPCPSVQGIAHTMVTMVPNPGTMATTGQMRFTGQMIPQTVQSPNLTSLGFKRLLTEMRARQFDSIRFAAYRTASKLRYIQQRTMFGMVDLWRVVDTFRDFGLHQITENNATLDYASTGRLLARIYSHLNGAVEPNSGKPPRTLDVTAVHLAVELLLGWLAYALDICSTGRLTVTGLKIALSVLTNAKPAEKFRYHFTLLSDPSGALIPAKFEAYLQDLLKLPVSVFEGPNFFYTPQAAQSLLSGRSKNILIEEFLDRMLADPGSQLLVWLTIFHRLASVENVRHSVRCEVCKREPILGLRYKCTRCPHYNLCQDCFWTGATTDQHTNAHDVKEYSSSSKSHSRQFGHSLRKSFHLSRLTGSTTQSGNMNSTDSGNLMTGGSQRLSNTGQQMYKRAPLGSIFEWNSAPSSMDVNGFTNNGGLLSPPGTTTSLEPTGPPSGATQLSYRPQMPVSAVRSPLPHRRLQQLNPLFLSAPTNPTNQQFPNSNVMMTQASIYTTGPMVTMPAYPSETSMVRVTNPQLTNPVIPMGYNPMKNRAPGVFDSERHPTLLSPPAGVDPRHMLLSSTVPSQTINSAGYVMGTPMYRPTADSLSGATTASEPWSHTVSATNPQLQTTNQPMQQRQPIQANMVNSTTSVIRNTDMKCREEHQLIARYAAQLAAASAFSSEFGKFGDVADSPQTQKQLIAELQAKNRKILKEIERLRIEQQKQAAMIAAARSSGGTGTQPEGVKDMDQLHERTLSPSTMAQLNRLEGQSTGSGGGGGSGGAGSGATSVTTSTVLGGGGGGGGGENPKLVTELQALRQRKDELETRMSNLQRNRTELMLQLETLVRLLSVTGGPIQTNQARPQTTDAVESVLSDLSPSGLLPSTPSSSHRFRHPSRLVTKPPENPPRRSSSLCHTTSDRERFGSRIAEDSKMTERKLSNNTTLDGRSNLSKYNDTSSIRAELIRKSLLSPTSDPYPDSSGAHYRSNDLAAILTDKSSSTPTATSHALLEKFEYLLKKTDPSQTYNKRVPGSLRSGTRQFTGSSPTRSKLNSYGQTSHSNGQSTSFTDSSSEAYLYSDPEMGYSGSVLSSARRDTIGQNKSVLGRIRSDDTNRTRPGTTFTDNYEYAGMAQEEAVTGYGGGNGIGRLRSGSTTGGTGMSLDRGPDTGATEVIAAPKQLSSELERQRII</sequence>
<proteinExistence type="predicted"/>
<feature type="compositionally biased region" description="Gly residues" evidence="5">
    <location>
        <begin position="820"/>
        <end position="833"/>
    </location>
</feature>
<dbReference type="Pfam" id="PF09069">
    <property type="entry name" value="EF-hand_3"/>
    <property type="match status" value="1"/>
</dbReference>
<dbReference type="InterPro" id="IPR015154">
    <property type="entry name" value="EF-hand_dom_typ2"/>
</dbReference>
<dbReference type="InterPro" id="IPR000433">
    <property type="entry name" value="Znf_ZZ"/>
</dbReference>
<keyword evidence="2 4" id="KW-0863">Zinc-finger</keyword>
<dbReference type="Pfam" id="PF00569">
    <property type="entry name" value="ZZ"/>
    <property type="match status" value="1"/>
</dbReference>
<feature type="compositionally biased region" description="Polar residues" evidence="5">
    <location>
        <begin position="1082"/>
        <end position="1117"/>
    </location>
</feature>
<dbReference type="AlphaFoldDB" id="A0A4E0RH39"/>
<feature type="region of interest" description="Disordered" evidence="5">
    <location>
        <begin position="1070"/>
        <end position="1117"/>
    </location>
</feature>
<feature type="region of interest" description="Disordered" evidence="5">
    <location>
        <begin position="487"/>
        <end position="509"/>
    </location>
</feature>
<keyword evidence="1" id="KW-0479">Metal-binding</keyword>
<dbReference type="Pfam" id="PF09068">
    <property type="entry name" value="EF-hand_2"/>
    <property type="match status" value="1"/>
</dbReference>
<evidence type="ECO:0000256" key="3">
    <source>
        <dbReference type="ARBA" id="ARBA00022833"/>
    </source>
</evidence>
<gene>
    <name evidence="7" type="ORF">D915_003256</name>
</gene>
<organism evidence="7 8">
    <name type="scientific">Fasciola hepatica</name>
    <name type="common">Liver fluke</name>
    <dbReference type="NCBI Taxonomy" id="6192"/>
    <lineage>
        <taxon>Eukaryota</taxon>
        <taxon>Metazoa</taxon>
        <taxon>Spiralia</taxon>
        <taxon>Lophotrochozoa</taxon>
        <taxon>Platyhelminthes</taxon>
        <taxon>Trematoda</taxon>
        <taxon>Digenea</taxon>
        <taxon>Plagiorchiida</taxon>
        <taxon>Echinostomata</taxon>
        <taxon>Echinostomatoidea</taxon>
        <taxon>Fasciolidae</taxon>
        <taxon>Fasciola</taxon>
    </lineage>
</organism>
<dbReference type="InterPro" id="IPR043145">
    <property type="entry name" value="Znf_ZZ_sf"/>
</dbReference>
<dbReference type="InterPro" id="IPR015153">
    <property type="entry name" value="EF-hand_dom_typ1"/>
</dbReference>
<feature type="compositionally biased region" description="Polar residues" evidence="5">
    <location>
        <begin position="987"/>
        <end position="1000"/>
    </location>
</feature>
<feature type="compositionally biased region" description="Polar residues" evidence="5">
    <location>
        <begin position="903"/>
        <end position="916"/>
    </location>
</feature>
<dbReference type="PANTHER" id="PTHR12268">
    <property type="entry name" value="E3 UBIQUITIN-PROTEIN LIGASE KCMF1"/>
    <property type="match status" value="1"/>
</dbReference>
<dbReference type="SUPFAM" id="SSF47473">
    <property type="entry name" value="EF-hand"/>
    <property type="match status" value="2"/>
</dbReference>
<dbReference type="GO" id="GO:0045202">
    <property type="term" value="C:synapse"/>
    <property type="evidence" value="ECO:0007669"/>
    <property type="project" value="TreeGrafter"/>
</dbReference>
<feature type="compositionally biased region" description="Gly residues" evidence="5">
    <location>
        <begin position="844"/>
        <end position="854"/>
    </location>
</feature>
<feature type="region of interest" description="Disordered" evidence="5">
    <location>
        <begin position="1147"/>
        <end position="1167"/>
    </location>
</feature>
<evidence type="ECO:0000256" key="2">
    <source>
        <dbReference type="ARBA" id="ARBA00022771"/>
    </source>
</evidence>
<feature type="region of interest" description="Disordered" evidence="5">
    <location>
        <begin position="981"/>
        <end position="1000"/>
    </location>
</feature>
<dbReference type="Gene3D" id="3.30.60.90">
    <property type="match status" value="1"/>
</dbReference>
<dbReference type="PANTHER" id="PTHR12268:SF27">
    <property type="entry name" value="DYSTROBREVIN, ISOFORM F"/>
    <property type="match status" value="1"/>
</dbReference>
<feature type="region of interest" description="Disordered" evidence="5">
    <location>
        <begin position="424"/>
        <end position="449"/>
    </location>
</feature>
<protein>
    <submittedName>
        <fullName evidence="7">Dystrobrevin beta</fullName>
    </submittedName>
</protein>
<evidence type="ECO:0000256" key="4">
    <source>
        <dbReference type="PROSITE-ProRule" id="PRU00228"/>
    </source>
</evidence>
<evidence type="ECO:0000313" key="7">
    <source>
        <dbReference type="EMBL" id="THD26011.1"/>
    </source>
</evidence>
<keyword evidence="8" id="KW-1185">Reference proteome</keyword>
<dbReference type="PROSITE" id="PS50135">
    <property type="entry name" value="ZF_ZZ_2"/>
    <property type="match status" value="1"/>
</dbReference>
<dbReference type="EMBL" id="JXXN02000903">
    <property type="protein sequence ID" value="THD26011.1"/>
    <property type="molecule type" value="Genomic_DNA"/>
</dbReference>
<dbReference type="Proteomes" id="UP000230066">
    <property type="component" value="Unassembled WGS sequence"/>
</dbReference>
<accession>A0A4E0RH39</accession>
<feature type="region of interest" description="Disordered" evidence="5">
    <location>
        <begin position="815"/>
        <end position="857"/>
    </location>
</feature>
<evidence type="ECO:0000259" key="6">
    <source>
        <dbReference type="PROSITE" id="PS50135"/>
    </source>
</evidence>
<dbReference type="GO" id="GO:0008270">
    <property type="term" value="F:zinc ion binding"/>
    <property type="evidence" value="ECO:0007669"/>
    <property type="project" value="UniProtKB-KW"/>
</dbReference>
<dbReference type="Gene3D" id="1.10.238.10">
    <property type="entry name" value="EF-hand"/>
    <property type="match status" value="2"/>
</dbReference>